<evidence type="ECO:0000256" key="10">
    <source>
        <dbReference type="SAM" id="Phobius"/>
    </source>
</evidence>
<keyword evidence="5" id="KW-1003">Cell membrane</keyword>
<dbReference type="PANTHER" id="PTHR43823:SF3">
    <property type="entry name" value="MULTIDRUG EXPORT PROTEIN MEPA"/>
    <property type="match status" value="1"/>
</dbReference>
<dbReference type="NCBIfam" id="TIGR00797">
    <property type="entry name" value="matE"/>
    <property type="match status" value="1"/>
</dbReference>
<keyword evidence="8 10" id="KW-0472">Membrane</keyword>
<gene>
    <name evidence="11" type="ORF">H5982_04465</name>
</gene>
<dbReference type="InterPro" id="IPR045070">
    <property type="entry name" value="MATE_MepA-like"/>
</dbReference>
<feature type="transmembrane region" description="Helical" evidence="10">
    <location>
        <begin position="136"/>
        <end position="154"/>
    </location>
</feature>
<comment type="similarity">
    <text evidence="2">Belongs to the multi antimicrobial extrusion (MATE) (TC 2.A.66.1) family. MepA subfamily.</text>
</comment>
<comment type="caution">
    <text evidence="11">The sequence shown here is derived from an EMBL/GenBank/DDBJ whole genome shotgun (WGS) entry which is preliminary data.</text>
</comment>
<proteinExistence type="inferred from homology"/>
<dbReference type="RefSeq" id="WP_204685478.1">
    <property type="nucleotide sequence ID" value="NZ_JACJLU010000004.1"/>
</dbReference>
<comment type="subcellular location">
    <subcellularLocation>
        <location evidence="1">Cell membrane</location>
        <topology evidence="1">Multi-pass membrane protein</topology>
    </subcellularLocation>
</comment>
<feature type="transmembrane region" description="Helical" evidence="10">
    <location>
        <begin position="324"/>
        <end position="343"/>
    </location>
</feature>
<dbReference type="InterPro" id="IPR051327">
    <property type="entry name" value="MATE_MepA_subfamily"/>
</dbReference>
<evidence type="ECO:0000256" key="1">
    <source>
        <dbReference type="ARBA" id="ARBA00004651"/>
    </source>
</evidence>
<protein>
    <recommendedName>
        <fullName evidence="3">Multidrug export protein MepA</fullName>
    </recommendedName>
</protein>
<dbReference type="CDD" id="cd13143">
    <property type="entry name" value="MATE_MepA_like"/>
    <property type="match status" value="1"/>
</dbReference>
<evidence type="ECO:0000313" key="12">
    <source>
        <dbReference type="Proteomes" id="UP000775500"/>
    </source>
</evidence>
<organism evidence="11 12">
    <name type="scientific">Faecalicoccus acidiformans</name>
    <dbReference type="NCBI Taxonomy" id="915173"/>
    <lineage>
        <taxon>Bacteria</taxon>
        <taxon>Bacillati</taxon>
        <taxon>Bacillota</taxon>
        <taxon>Erysipelotrichia</taxon>
        <taxon>Erysipelotrichales</taxon>
        <taxon>Erysipelotrichaceae</taxon>
        <taxon>Faecalicoccus</taxon>
    </lineage>
</organism>
<dbReference type="PIRSF" id="PIRSF006603">
    <property type="entry name" value="DinF"/>
    <property type="match status" value="1"/>
</dbReference>
<accession>A0ABS2FMW5</accession>
<feature type="transmembrane region" description="Helical" evidence="10">
    <location>
        <begin position="235"/>
        <end position="259"/>
    </location>
</feature>
<feature type="transmembrane region" description="Helical" evidence="10">
    <location>
        <begin position="395"/>
        <end position="422"/>
    </location>
</feature>
<reference evidence="11 12" key="1">
    <citation type="journal article" date="2021" name="Sci. Rep.">
        <title>The distribution of antibiotic resistance genes in chicken gut microbiota commensals.</title>
        <authorList>
            <person name="Juricova H."/>
            <person name="Matiasovicova J."/>
            <person name="Kubasova T."/>
            <person name="Cejkova D."/>
            <person name="Rychlik I."/>
        </authorList>
    </citation>
    <scope>NUCLEOTIDE SEQUENCE [LARGE SCALE GENOMIC DNA]</scope>
    <source>
        <strain evidence="11 12">An423</strain>
    </source>
</reference>
<dbReference type="PANTHER" id="PTHR43823">
    <property type="entry name" value="SPORULATION PROTEIN YKVU"/>
    <property type="match status" value="1"/>
</dbReference>
<evidence type="ECO:0000256" key="5">
    <source>
        <dbReference type="ARBA" id="ARBA00022475"/>
    </source>
</evidence>
<dbReference type="Proteomes" id="UP000775500">
    <property type="component" value="Unassembled WGS sequence"/>
</dbReference>
<keyword evidence="7 10" id="KW-1133">Transmembrane helix</keyword>
<dbReference type="Pfam" id="PF01554">
    <property type="entry name" value="MatE"/>
    <property type="match status" value="2"/>
</dbReference>
<keyword evidence="9" id="KW-0046">Antibiotic resistance</keyword>
<dbReference type="EMBL" id="JACJLU010000004">
    <property type="protein sequence ID" value="MBM6831363.1"/>
    <property type="molecule type" value="Genomic_DNA"/>
</dbReference>
<keyword evidence="12" id="KW-1185">Reference proteome</keyword>
<dbReference type="InterPro" id="IPR048279">
    <property type="entry name" value="MdtK-like"/>
</dbReference>
<name>A0ABS2FMW5_9FIRM</name>
<feature type="transmembrane region" description="Helical" evidence="10">
    <location>
        <begin position="193"/>
        <end position="215"/>
    </location>
</feature>
<keyword evidence="6 10" id="KW-0812">Transmembrane</keyword>
<keyword evidence="4" id="KW-0813">Transport</keyword>
<evidence type="ECO:0000256" key="8">
    <source>
        <dbReference type="ARBA" id="ARBA00023136"/>
    </source>
</evidence>
<feature type="transmembrane region" description="Helical" evidence="10">
    <location>
        <begin position="15"/>
        <end position="35"/>
    </location>
</feature>
<evidence type="ECO:0000256" key="9">
    <source>
        <dbReference type="ARBA" id="ARBA00023251"/>
    </source>
</evidence>
<feature type="transmembrane region" description="Helical" evidence="10">
    <location>
        <begin position="94"/>
        <end position="116"/>
    </location>
</feature>
<evidence type="ECO:0000256" key="7">
    <source>
        <dbReference type="ARBA" id="ARBA00022989"/>
    </source>
</evidence>
<evidence type="ECO:0000256" key="3">
    <source>
        <dbReference type="ARBA" id="ARBA00022106"/>
    </source>
</evidence>
<feature type="transmembrane region" description="Helical" evidence="10">
    <location>
        <begin position="166"/>
        <end position="187"/>
    </location>
</feature>
<evidence type="ECO:0000256" key="6">
    <source>
        <dbReference type="ARBA" id="ARBA00022692"/>
    </source>
</evidence>
<evidence type="ECO:0000256" key="2">
    <source>
        <dbReference type="ARBA" id="ARBA00008417"/>
    </source>
</evidence>
<sequence>MNTGDFSQGRISSHILRLGLPLMLAQFVQVAYNLVDRLYIGHMDASSPLALTGLGLCFPLITLITAFTNLWGLGGAPLCSIARGKKQEDHAKQILGNTLMGLIFTSLVLAMILEIFQKPILMALGASKATLPYAQSYLSIYLLGTPFLMISAGMNGFLNLQGHARLGMMTVCLGAVINIILDPIFIFGLNMGIQGAAIATILSQFCSFLWVLAFLTGKKNQLPLTNFHHSVDFKIISKILSLGLAGFIATGSNALVSMVINASLSFYGGDLYIGIMTILNSVRDVLFLPLEAMNGAIEPVIGYNLGAGYISRIHETVRFTSKMVLIYLLVAWGILFIFPGQILTLFNNDPTLIQTGVPLFHTYYFGIFLMAGQYVGQGTFVGLNKPKYAIFFSMFRKIVIILPLTLLLPLIPSVGILGIFLAEPISNLIGGSACYLTMRHTIRHLQA</sequence>
<evidence type="ECO:0000256" key="4">
    <source>
        <dbReference type="ARBA" id="ARBA00022448"/>
    </source>
</evidence>
<feature type="transmembrane region" description="Helical" evidence="10">
    <location>
        <begin position="47"/>
        <end position="73"/>
    </location>
</feature>
<feature type="transmembrane region" description="Helical" evidence="10">
    <location>
        <begin position="363"/>
        <end position="383"/>
    </location>
</feature>
<dbReference type="InterPro" id="IPR002528">
    <property type="entry name" value="MATE_fam"/>
</dbReference>
<evidence type="ECO:0000313" key="11">
    <source>
        <dbReference type="EMBL" id="MBM6831363.1"/>
    </source>
</evidence>